<gene>
    <name evidence="1" type="ORF">LCGC14_1660080</name>
</gene>
<proteinExistence type="predicted"/>
<organism evidence="1">
    <name type="scientific">marine sediment metagenome</name>
    <dbReference type="NCBI Taxonomy" id="412755"/>
    <lineage>
        <taxon>unclassified sequences</taxon>
        <taxon>metagenomes</taxon>
        <taxon>ecological metagenomes</taxon>
    </lineage>
</organism>
<comment type="caution">
    <text evidence="1">The sequence shown here is derived from an EMBL/GenBank/DDBJ whole genome shotgun (WGS) entry which is preliminary data.</text>
</comment>
<accession>A0A0F9IGT5</accession>
<protein>
    <submittedName>
        <fullName evidence="1">Uncharacterized protein</fullName>
    </submittedName>
</protein>
<name>A0A0F9IGT5_9ZZZZ</name>
<dbReference type="AlphaFoldDB" id="A0A0F9IGT5"/>
<sequence length="83" mass="9822">MKIPRQLPLKQIRKQCLDCCGGSTKTTRFCASIECPLWYLRFGRFPKTVIKTKGKEWEQLFDKENFMIGAKFSPDIEVEEYRL</sequence>
<evidence type="ECO:0000313" key="1">
    <source>
        <dbReference type="EMBL" id="KKM18999.1"/>
    </source>
</evidence>
<reference evidence="1" key="1">
    <citation type="journal article" date="2015" name="Nature">
        <title>Complex archaea that bridge the gap between prokaryotes and eukaryotes.</title>
        <authorList>
            <person name="Spang A."/>
            <person name="Saw J.H."/>
            <person name="Jorgensen S.L."/>
            <person name="Zaremba-Niedzwiedzka K."/>
            <person name="Martijn J."/>
            <person name="Lind A.E."/>
            <person name="van Eijk R."/>
            <person name="Schleper C."/>
            <person name="Guy L."/>
            <person name="Ettema T.J."/>
        </authorList>
    </citation>
    <scope>NUCLEOTIDE SEQUENCE</scope>
</reference>
<dbReference type="EMBL" id="LAZR01014093">
    <property type="protein sequence ID" value="KKM18999.1"/>
    <property type="molecule type" value="Genomic_DNA"/>
</dbReference>